<evidence type="ECO:0000313" key="1">
    <source>
        <dbReference type="EMBL" id="CEN45826.1"/>
    </source>
</evidence>
<keyword evidence="2" id="KW-1185">Reference proteome</keyword>
<dbReference type="Proteomes" id="UP000045051">
    <property type="component" value="Unassembled WGS sequence"/>
</dbReference>
<accession>A0A0B7I1I8</accession>
<dbReference type="EMBL" id="CDOI01000140">
    <property type="protein sequence ID" value="CEN45826.1"/>
    <property type="molecule type" value="Genomic_DNA"/>
</dbReference>
<dbReference type="AlphaFoldDB" id="A0A0B7I1I8"/>
<protein>
    <submittedName>
        <fullName evidence="1">Uncharacterized protein</fullName>
    </submittedName>
</protein>
<proteinExistence type="predicted"/>
<gene>
    <name evidence="1" type="ORF">CCAND38_30009</name>
</gene>
<sequence>MRKIPAPTTKSPTIMMTTEFENPARASSGESILKNIKHSKAQTATKSERTFPCIKKKEAKAKMNNVRYIGENKLSISKIHFRKHFFLRSRQQIYNFISKKHLKKNEFCNRKMDMV</sequence>
<organism evidence="1 2">
    <name type="scientific">Capnocytophaga canis</name>
    <dbReference type="NCBI Taxonomy" id="1848903"/>
    <lineage>
        <taxon>Bacteria</taxon>
        <taxon>Pseudomonadati</taxon>
        <taxon>Bacteroidota</taxon>
        <taxon>Flavobacteriia</taxon>
        <taxon>Flavobacteriales</taxon>
        <taxon>Flavobacteriaceae</taxon>
        <taxon>Capnocytophaga</taxon>
    </lineage>
</organism>
<name>A0A0B7I1I8_9FLAO</name>
<evidence type="ECO:0000313" key="2">
    <source>
        <dbReference type="Proteomes" id="UP000045051"/>
    </source>
</evidence>
<reference evidence="1 2" key="1">
    <citation type="submission" date="2015-01" db="EMBL/GenBank/DDBJ databases">
        <authorList>
            <person name="Xiang T."/>
            <person name="Song Y."/>
            <person name="Huang L."/>
            <person name="Wang B."/>
            <person name="Wu P."/>
        </authorList>
    </citation>
    <scope>NUCLEOTIDE SEQUENCE [LARGE SCALE GENOMIC DNA]</scope>
    <source>
        <strain evidence="1 2">CcD38</strain>
    </source>
</reference>